<keyword evidence="3 8" id="KW-0812">Transmembrane</keyword>
<feature type="region of interest" description="Disordered" evidence="7">
    <location>
        <begin position="298"/>
        <end position="318"/>
    </location>
</feature>
<dbReference type="RefSeq" id="WP_169193067.1">
    <property type="nucleotide sequence ID" value="NZ_CP046391.1"/>
</dbReference>
<dbReference type="InterPro" id="IPR007688">
    <property type="entry name" value="Conjugal_tfr_TrbL/VirB6"/>
</dbReference>
<comment type="similarity">
    <text evidence="2">Belongs to the TrbL/VirB6 family.</text>
</comment>
<feature type="region of interest" description="Disordered" evidence="7">
    <location>
        <begin position="1242"/>
        <end position="1480"/>
    </location>
</feature>
<feature type="compositionally biased region" description="Basic and acidic residues" evidence="7">
    <location>
        <begin position="1404"/>
        <end position="1416"/>
    </location>
</feature>
<comment type="subcellular location">
    <subcellularLocation>
        <location evidence="1">Cell membrane</location>
        <topology evidence="1">Multi-pass membrane protein</topology>
    </subcellularLocation>
</comment>
<dbReference type="GO" id="GO:0030255">
    <property type="term" value="P:protein secretion by the type IV secretion system"/>
    <property type="evidence" value="ECO:0007669"/>
    <property type="project" value="InterPro"/>
</dbReference>
<feature type="transmembrane region" description="Helical" evidence="8">
    <location>
        <begin position="704"/>
        <end position="728"/>
    </location>
</feature>
<dbReference type="InterPro" id="IPR000515">
    <property type="entry name" value="MetI-like"/>
</dbReference>
<feature type="compositionally biased region" description="Basic and acidic residues" evidence="7">
    <location>
        <begin position="1257"/>
        <end position="1270"/>
    </location>
</feature>
<dbReference type="Proteomes" id="UP000500930">
    <property type="component" value="Chromosome"/>
</dbReference>
<feature type="signal peptide" evidence="9">
    <location>
        <begin position="1"/>
        <end position="19"/>
    </location>
</feature>
<feature type="compositionally biased region" description="Basic and acidic residues" evidence="7">
    <location>
        <begin position="1423"/>
        <end position="1435"/>
    </location>
</feature>
<keyword evidence="5 8" id="KW-1133">Transmembrane helix</keyword>
<evidence type="ECO:0000313" key="11">
    <source>
        <dbReference type="Proteomes" id="UP000500930"/>
    </source>
</evidence>
<feature type="region of interest" description="Disordered" evidence="7">
    <location>
        <begin position="1133"/>
        <end position="1216"/>
    </location>
</feature>
<feature type="transmembrane region" description="Helical" evidence="8">
    <location>
        <begin position="735"/>
        <end position="754"/>
    </location>
</feature>
<keyword evidence="4 9" id="KW-0732">Signal</keyword>
<feature type="compositionally biased region" description="Low complexity" evidence="7">
    <location>
        <begin position="1314"/>
        <end position="1333"/>
    </location>
</feature>
<gene>
    <name evidence="10" type="primary">virB6_3</name>
    <name evidence="10" type="ORF">ANPL_01605</name>
</gene>
<evidence type="ECO:0000256" key="4">
    <source>
        <dbReference type="ARBA" id="ARBA00022729"/>
    </source>
</evidence>
<evidence type="ECO:0000256" key="2">
    <source>
        <dbReference type="ARBA" id="ARBA00007802"/>
    </source>
</evidence>
<sequence length="1480" mass="158411">MFRLLLAISIVLLSSCSGGKCIGPSTGTLSQQEIVVPVMPKGADSTRPAMYWVNSGHKIDDEKKKIEITVEGTINFCPLDTAAKPVKVRMYPEDLFSEREGYEFTDTHVKVVEGDQLKFFAHSYNLTIPACDELLASNGSIIYYGHGVIYSDDNCSKVVPTASVCSAGAASIEDDNADKQYKLHMKDKNGKCTPLPEGASFPRVGGTLVQTPRLQFPLGYIGKLSTKPPNEISVSSRDVVVTGRVHDARTVGVDLPESQLDSVTCKLFRDGYLKTTLSNLVSVKQLAAGGRGSDYRRRYEIGNGDTKESKAKPTEEEKRKIERVLSEYTEYDINCHCGFICAPDNGGQENTCVMSIVRVVDDKLVCPTMKVEPQNAQQSNTNSKVAAELKSISVSKNPKDLEKFQNGDLKEVLGLDFKVPVLPNFASQIHVQNAEPSIYEMAQGASAAIVDLDPQNNKGEKAEEVCRRNNSSCKYIPNEIKSLSSDSTVHFSKGSLKLNYKYDVEKTGRLFLFYNVLLGENNGGASSGRGNGDSKTKLLGFYDIEVHRTCYASEGKNLYMYIGDTPPEKIPGEGEDFVNIGKGLQNGKYTIGDKSIGKKGYIYFGIKVDPGYEEQLKKAGDIENNYTVRMFVPKWPATFSRFFSYLQGTVLQVLYGTAMTHETEIVDVSKKVGEALSRGKPAGQEQKMGAVQQIYNNQVVSKPLWSAVRALLTLYLVFSVLGYIIGVLQVTKYDLVVRIAKITMILTLVSPGSWDFFYRHCFSLFIEGIPSIISAFNGYVGGDTSFKFLDSTLGLFLESDFWLRMLSLIPAGPVGWLLFVAIIWALWAFFKAMLRAIILYLFVIVALAFLVTLAPIFITFVLFQLTKGLFDAWIKMIVNFSLQPIILFASLAFLNQLILTSIHAVTDFTACETCIIGFDIVTEENKSIEKKDICVVPALLPIGFSNDLTIEDRIREDMARGTDKGFMGLPFSLAMVFVLVLACKATEEFGHISEVLAHSISGSVAGVAASAAGATQAMLGVVGLDAATQNLIKSARGMTPVGTEKLAFDTAESSQPRYEGAIHRPGLDPQGTVDAGGPQGAADSRGDVGDIAGPASVTAARAVQDVGASGDIVRGAGGDGAAVEFGEPASRRVADSGVDVGGHQASDEIGVGPAQGGEQYAGSDVVHGGGDSGKEVRALPDGGGGAGTSIPNSSMVGSNGASQDTYSSASGASSVESGDNVVYSAHASGVAGFEDLLGSTDPHSALTTSSEYSGRGASDDSRSDIARGEDANASGLPDNEENDESYAAREDILHSFGDDASFPESREEIGGSVSETGAADSGSAAGAGESTSSVEDDGEERNYSIGIESAVSESEDVVTSDRKSGALERGTDFSSGEGGFESHPDGGTSPNALPPSAETSAATRDIDTMVDAKEANSAEVDSESARDNYTVREQDFSYPEGAEARTDSDKEQGQNTGDGFEEKLSKDPDNVRSGNDEEDK</sequence>
<evidence type="ECO:0000256" key="1">
    <source>
        <dbReference type="ARBA" id="ARBA00004651"/>
    </source>
</evidence>
<keyword evidence="11" id="KW-1185">Reference proteome</keyword>
<organism evidence="10 11">
    <name type="scientific">Anaplasma platys</name>
    <dbReference type="NCBI Taxonomy" id="949"/>
    <lineage>
        <taxon>Bacteria</taxon>
        <taxon>Pseudomonadati</taxon>
        <taxon>Pseudomonadota</taxon>
        <taxon>Alphaproteobacteria</taxon>
        <taxon>Rickettsiales</taxon>
        <taxon>Anaplasmataceae</taxon>
        <taxon>Anaplasma</taxon>
    </lineage>
</organism>
<feature type="transmembrane region" description="Helical" evidence="8">
    <location>
        <begin position="872"/>
        <end position="894"/>
    </location>
</feature>
<feature type="compositionally biased region" description="Polar residues" evidence="7">
    <location>
        <begin position="1242"/>
        <end position="1252"/>
    </location>
</feature>
<dbReference type="KEGG" id="aplt:ANPL_01605"/>
<dbReference type="Pfam" id="PF04610">
    <property type="entry name" value="TrbL"/>
    <property type="match status" value="1"/>
</dbReference>
<dbReference type="PROSITE" id="PS51257">
    <property type="entry name" value="PROKAR_LIPOPROTEIN"/>
    <property type="match status" value="1"/>
</dbReference>
<dbReference type="GO" id="GO:0005886">
    <property type="term" value="C:plasma membrane"/>
    <property type="evidence" value="ECO:0007669"/>
    <property type="project" value="UniProtKB-SubCell"/>
</dbReference>
<name>A0A858PXY2_9RICK</name>
<feature type="compositionally biased region" description="Basic and acidic residues" evidence="7">
    <location>
        <begin position="1460"/>
        <end position="1470"/>
    </location>
</feature>
<feature type="transmembrane region" description="Helical" evidence="8">
    <location>
        <begin position="837"/>
        <end position="866"/>
    </location>
</feature>
<feature type="compositionally biased region" description="Basic and acidic residues" evidence="7">
    <location>
        <begin position="1442"/>
        <end position="1452"/>
    </location>
</feature>
<evidence type="ECO:0000313" key="10">
    <source>
        <dbReference type="EMBL" id="QJC27427.1"/>
    </source>
</evidence>
<evidence type="ECO:0000256" key="7">
    <source>
        <dbReference type="SAM" id="MobiDB-lite"/>
    </source>
</evidence>
<feature type="transmembrane region" description="Helical" evidence="8">
    <location>
        <begin position="965"/>
        <end position="982"/>
    </location>
</feature>
<proteinExistence type="inferred from homology"/>
<keyword evidence="6 8" id="KW-0472">Membrane</keyword>
<evidence type="ECO:0000256" key="5">
    <source>
        <dbReference type="ARBA" id="ARBA00022989"/>
    </source>
</evidence>
<feature type="chain" id="PRO_5032285156" evidence="9">
    <location>
        <begin position="20"/>
        <end position="1480"/>
    </location>
</feature>
<feature type="compositionally biased region" description="Low complexity" evidence="7">
    <location>
        <begin position="1207"/>
        <end position="1216"/>
    </location>
</feature>
<feature type="transmembrane region" description="Helical" evidence="8">
    <location>
        <begin position="801"/>
        <end position="830"/>
    </location>
</feature>
<accession>A0A858PXY2</accession>
<feature type="compositionally biased region" description="Polar residues" evidence="7">
    <location>
        <begin position="1189"/>
        <end position="1206"/>
    </location>
</feature>
<protein>
    <submittedName>
        <fullName evidence="10">Type IV secretion system protein, VirB6 family</fullName>
    </submittedName>
</protein>
<evidence type="ECO:0000256" key="3">
    <source>
        <dbReference type="ARBA" id="ARBA00022692"/>
    </source>
</evidence>
<dbReference type="EMBL" id="CP046391">
    <property type="protein sequence ID" value="QJC27427.1"/>
    <property type="molecule type" value="Genomic_DNA"/>
</dbReference>
<feature type="compositionally biased region" description="Basic and acidic residues" evidence="7">
    <location>
        <begin position="1286"/>
        <end position="1297"/>
    </location>
</feature>
<dbReference type="CDD" id="cd06261">
    <property type="entry name" value="TM_PBP2"/>
    <property type="match status" value="1"/>
</dbReference>
<reference evidence="10 11" key="1">
    <citation type="journal article" date="2020" name="Pathogens">
        <title>First Whole Genome Sequence of Anaplasma platys, an Obligate Intracellular Rickettsial Pathogen of Dogs.</title>
        <authorList>
            <person name="Llanes A."/>
            <person name="Rajeev S."/>
        </authorList>
    </citation>
    <scope>NUCLEOTIDE SEQUENCE [LARGE SCALE GENOMIC DNA]</scope>
    <source>
        <strain evidence="10 11">S3</strain>
    </source>
</reference>
<feature type="region of interest" description="Disordered" evidence="7">
    <location>
        <begin position="1053"/>
        <end position="1092"/>
    </location>
</feature>
<feature type="compositionally biased region" description="Basic and acidic residues" evidence="7">
    <location>
        <begin position="1359"/>
        <end position="1371"/>
    </location>
</feature>
<evidence type="ECO:0000256" key="8">
    <source>
        <dbReference type="SAM" id="Phobius"/>
    </source>
</evidence>
<evidence type="ECO:0000256" key="6">
    <source>
        <dbReference type="ARBA" id="ARBA00023136"/>
    </source>
</evidence>
<evidence type="ECO:0000256" key="9">
    <source>
        <dbReference type="SAM" id="SignalP"/>
    </source>
</evidence>